<dbReference type="Pfam" id="PF12502">
    <property type="entry name" value="DUF3710"/>
    <property type="match status" value="1"/>
</dbReference>
<dbReference type="EMBL" id="RJKN01000011">
    <property type="protein sequence ID" value="ROP26666.1"/>
    <property type="molecule type" value="Genomic_DNA"/>
</dbReference>
<evidence type="ECO:0000313" key="2">
    <source>
        <dbReference type="EMBL" id="ROP26666.1"/>
    </source>
</evidence>
<accession>A0A3N1G8W5</accession>
<dbReference type="Proteomes" id="UP000276232">
    <property type="component" value="Unassembled WGS sequence"/>
</dbReference>
<sequence length="326" mass="33930">MKWRRSKADREEAAAPAEAAPEGAPGSSDAAAAGTDELEDAQAVADRAAAVAAEAEAERQRTAALAREARRRREGPFDAEEVSEEEAARPRVDLGALRLPAVQGMELRLEMEEGTQRVIGAVVVLAGSTLQLQAFAAPRTEGIWDEVRAEIRSQVARQGGAAEDGEGPFGPELLARLPMRTEDGRTGARAVRFTGVDGPRWFVRAVVGGRAAVDPAAWAPLERLLRGVVVVRGADAMAPRDLLPLKLPPQDQARPAGARPDGAPADGAADAAAGPAEAAPADAAGPDAPVRPTGDVGAPPPGTPDGEDPLGPLDPFRRGPEITERR</sequence>
<dbReference type="RefSeq" id="WP_241967238.1">
    <property type="nucleotide sequence ID" value="NZ_RJKN01000011.1"/>
</dbReference>
<feature type="region of interest" description="Disordered" evidence="1">
    <location>
        <begin position="1"/>
        <end position="89"/>
    </location>
</feature>
<dbReference type="InterPro" id="IPR022183">
    <property type="entry name" value="DUF3710"/>
</dbReference>
<feature type="compositionally biased region" description="Basic and acidic residues" evidence="1">
    <location>
        <begin position="1"/>
        <end position="13"/>
    </location>
</feature>
<comment type="caution">
    <text evidence="2">The sequence shown here is derived from an EMBL/GenBank/DDBJ whole genome shotgun (WGS) entry which is preliminary data.</text>
</comment>
<feature type="region of interest" description="Disordered" evidence="1">
    <location>
        <begin position="242"/>
        <end position="326"/>
    </location>
</feature>
<gene>
    <name evidence="2" type="ORF">EDC03_3303</name>
</gene>
<keyword evidence="3" id="KW-1185">Reference proteome</keyword>
<feature type="compositionally biased region" description="Low complexity" evidence="1">
    <location>
        <begin position="14"/>
        <end position="54"/>
    </location>
</feature>
<dbReference type="InParanoid" id="A0A3N1G8W5"/>
<feature type="compositionally biased region" description="Low complexity" evidence="1">
    <location>
        <begin position="242"/>
        <end position="288"/>
    </location>
</feature>
<proteinExistence type="predicted"/>
<evidence type="ECO:0000313" key="3">
    <source>
        <dbReference type="Proteomes" id="UP000276232"/>
    </source>
</evidence>
<reference evidence="2 3" key="1">
    <citation type="journal article" date="2015" name="Stand. Genomic Sci.">
        <title>Genomic Encyclopedia of Bacterial and Archaeal Type Strains, Phase III: the genomes of soil and plant-associated and newly described type strains.</title>
        <authorList>
            <person name="Whitman W.B."/>
            <person name="Woyke T."/>
            <person name="Klenk H.P."/>
            <person name="Zhou Y."/>
            <person name="Lilburn T.G."/>
            <person name="Beck B.J."/>
            <person name="De Vos P."/>
            <person name="Vandamme P."/>
            <person name="Eisen J.A."/>
            <person name="Garrity G."/>
            <person name="Hugenholtz P."/>
            <person name="Kyrpides N.C."/>
        </authorList>
    </citation>
    <scope>NUCLEOTIDE SEQUENCE [LARGE SCALE GENOMIC DNA]</scope>
    <source>
        <strain evidence="2 3">CECT 7306</strain>
    </source>
</reference>
<dbReference type="AlphaFoldDB" id="A0A3N1G8W5"/>
<evidence type="ECO:0000256" key="1">
    <source>
        <dbReference type="SAM" id="MobiDB-lite"/>
    </source>
</evidence>
<organism evidence="2 3">
    <name type="scientific">Pseudokineococcus lusitanus</name>
    <dbReference type="NCBI Taxonomy" id="763993"/>
    <lineage>
        <taxon>Bacteria</taxon>
        <taxon>Bacillati</taxon>
        <taxon>Actinomycetota</taxon>
        <taxon>Actinomycetes</taxon>
        <taxon>Kineosporiales</taxon>
        <taxon>Kineosporiaceae</taxon>
        <taxon>Pseudokineococcus</taxon>
    </lineage>
</organism>
<protein>
    <submittedName>
        <fullName evidence="2">Uncharacterized protein DUF3710</fullName>
    </submittedName>
</protein>
<feature type="compositionally biased region" description="Basic and acidic residues" evidence="1">
    <location>
        <begin position="315"/>
        <end position="326"/>
    </location>
</feature>
<name>A0A3N1G8W5_9ACTN</name>